<dbReference type="EMBL" id="JAWDID010000031">
    <property type="protein sequence ID" value="MDU0341960.1"/>
    <property type="molecule type" value="Genomic_DNA"/>
</dbReference>
<sequence length="223" mass="25408">MSRSIPIKALPRAGADGSRADSVRRVVYERALELFDSKGFRATSMNDIADACGVSKPAIYHYYRNKSHLLETLYEDVTVEFFKTQETLAHSQDDVTDRLRRFVELQVLYNIENSRFLTIFWRERHEFDAASRKSLATRERAFENWIQHIIEDGQRSGEFRTQDPKIAMLAILGLLSTVHRWAVHSGRTPQEIASELSGMVIDGVAKAPKAEKRPSGRKRPGSA</sequence>
<dbReference type="SUPFAM" id="SSF46689">
    <property type="entry name" value="Homeodomain-like"/>
    <property type="match status" value="1"/>
</dbReference>
<evidence type="ECO:0000256" key="2">
    <source>
        <dbReference type="ARBA" id="ARBA00023125"/>
    </source>
</evidence>
<evidence type="ECO:0000256" key="1">
    <source>
        <dbReference type="ARBA" id="ARBA00023015"/>
    </source>
</evidence>
<dbReference type="Pfam" id="PF00440">
    <property type="entry name" value="TetR_N"/>
    <property type="match status" value="1"/>
</dbReference>
<dbReference type="PANTHER" id="PTHR30055">
    <property type="entry name" value="HTH-TYPE TRANSCRIPTIONAL REGULATOR RUTR"/>
    <property type="match status" value="1"/>
</dbReference>
<evidence type="ECO:0000256" key="4">
    <source>
        <dbReference type="PROSITE-ProRule" id="PRU00335"/>
    </source>
</evidence>
<dbReference type="Gene3D" id="1.10.357.10">
    <property type="entry name" value="Tetracycline Repressor, domain 2"/>
    <property type="match status" value="1"/>
</dbReference>
<dbReference type="InterPro" id="IPR009057">
    <property type="entry name" value="Homeodomain-like_sf"/>
</dbReference>
<keyword evidence="7" id="KW-1185">Reference proteome</keyword>
<keyword evidence="1" id="KW-0805">Transcription regulation</keyword>
<dbReference type="InterPro" id="IPR001647">
    <property type="entry name" value="HTH_TetR"/>
</dbReference>
<keyword evidence="2 4" id="KW-0238">DNA-binding</keyword>
<keyword evidence="3" id="KW-0804">Transcription</keyword>
<reference evidence="6 7" key="1">
    <citation type="submission" date="2023-09" db="EMBL/GenBank/DDBJ databases">
        <title>Whole genome shotgun sequencing (WGS) of Bosea sp. ZW T0_25, isolated from stored onions (Allium cepa).</title>
        <authorList>
            <person name="Stoll D.A."/>
            <person name="Huch M."/>
        </authorList>
    </citation>
    <scope>NUCLEOTIDE SEQUENCE [LARGE SCALE GENOMIC DNA]</scope>
    <source>
        <strain evidence="6 7">ZW T0_25</strain>
    </source>
</reference>
<dbReference type="Pfam" id="PF17932">
    <property type="entry name" value="TetR_C_24"/>
    <property type="match status" value="1"/>
</dbReference>
<dbReference type="PANTHER" id="PTHR30055:SF234">
    <property type="entry name" value="HTH-TYPE TRANSCRIPTIONAL REGULATOR BETI"/>
    <property type="match status" value="1"/>
</dbReference>
<gene>
    <name evidence="6" type="ORF">RKE40_18845</name>
</gene>
<dbReference type="Gene3D" id="1.10.10.60">
    <property type="entry name" value="Homeodomain-like"/>
    <property type="match status" value="1"/>
</dbReference>
<dbReference type="Proteomes" id="UP001254257">
    <property type="component" value="Unassembled WGS sequence"/>
</dbReference>
<dbReference type="PRINTS" id="PR00455">
    <property type="entry name" value="HTHTETR"/>
</dbReference>
<dbReference type="InterPro" id="IPR036271">
    <property type="entry name" value="Tet_transcr_reg_TetR-rel_C_sf"/>
</dbReference>
<dbReference type="RefSeq" id="WP_316019760.1">
    <property type="nucleotide sequence ID" value="NZ_JAWDID010000031.1"/>
</dbReference>
<name>A0ABU3SAZ3_9HYPH</name>
<dbReference type="InterPro" id="IPR050109">
    <property type="entry name" value="HTH-type_TetR-like_transc_reg"/>
</dbReference>
<accession>A0ABU3SAZ3</accession>
<feature type="domain" description="HTH tetR-type" evidence="5">
    <location>
        <begin position="21"/>
        <end position="81"/>
    </location>
</feature>
<evidence type="ECO:0000313" key="6">
    <source>
        <dbReference type="EMBL" id="MDU0341960.1"/>
    </source>
</evidence>
<evidence type="ECO:0000256" key="3">
    <source>
        <dbReference type="ARBA" id="ARBA00023163"/>
    </source>
</evidence>
<proteinExistence type="predicted"/>
<evidence type="ECO:0000313" key="7">
    <source>
        <dbReference type="Proteomes" id="UP001254257"/>
    </source>
</evidence>
<protein>
    <submittedName>
        <fullName evidence="6">TetR/AcrR family transcriptional regulator</fullName>
    </submittedName>
</protein>
<evidence type="ECO:0000259" key="5">
    <source>
        <dbReference type="PROSITE" id="PS50977"/>
    </source>
</evidence>
<dbReference type="PROSITE" id="PS50977">
    <property type="entry name" value="HTH_TETR_2"/>
    <property type="match status" value="1"/>
</dbReference>
<comment type="caution">
    <text evidence="6">The sequence shown here is derived from an EMBL/GenBank/DDBJ whole genome shotgun (WGS) entry which is preliminary data.</text>
</comment>
<organism evidence="6 7">
    <name type="scientific">Bosea rubneri</name>
    <dbReference type="NCBI Taxonomy" id="3075434"/>
    <lineage>
        <taxon>Bacteria</taxon>
        <taxon>Pseudomonadati</taxon>
        <taxon>Pseudomonadota</taxon>
        <taxon>Alphaproteobacteria</taxon>
        <taxon>Hyphomicrobiales</taxon>
        <taxon>Boseaceae</taxon>
        <taxon>Bosea</taxon>
    </lineage>
</organism>
<feature type="DNA-binding region" description="H-T-H motif" evidence="4">
    <location>
        <begin position="44"/>
        <end position="63"/>
    </location>
</feature>
<dbReference type="InterPro" id="IPR041490">
    <property type="entry name" value="KstR2_TetR_C"/>
</dbReference>
<dbReference type="SUPFAM" id="SSF48498">
    <property type="entry name" value="Tetracyclin repressor-like, C-terminal domain"/>
    <property type="match status" value="1"/>
</dbReference>